<evidence type="ECO:0000256" key="1">
    <source>
        <dbReference type="SAM" id="SignalP"/>
    </source>
</evidence>
<dbReference type="PROSITE" id="PS50022">
    <property type="entry name" value="FA58C_3"/>
    <property type="match status" value="2"/>
</dbReference>
<dbReference type="EMBL" id="BONQ01000139">
    <property type="protein sequence ID" value="GIG50786.1"/>
    <property type="molecule type" value="Genomic_DNA"/>
</dbReference>
<dbReference type="PANTHER" id="PTHR34987:SF6">
    <property type="entry name" value="ALPHA-L-RHAMNOSIDASE SIX-HAIRPIN GLYCOSIDASE DOMAIN-CONTAINING PROTEIN"/>
    <property type="match status" value="1"/>
</dbReference>
<proteinExistence type="predicted"/>
<dbReference type="InterPro" id="IPR035398">
    <property type="entry name" value="Bac_rhamnosid_C"/>
</dbReference>
<feature type="domain" description="F5/8 type C" evidence="2">
    <location>
        <begin position="718"/>
        <end position="917"/>
    </location>
</feature>
<dbReference type="InterPro" id="IPR008979">
    <property type="entry name" value="Galactose-bd-like_sf"/>
</dbReference>
<dbReference type="AlphaFoldDB" id="A0A919UG18"/>
<keyword evidence="1" id="KW-0732">Signal</keyword>
<dbReference type="Pfam" id="PF00754">
    <property type="entry name" value="F5_F8_type_C"/>
    <property type="match status" value="2"/>
</dbReference>
<feature type="domain" description="F5/8 type C" evidence="2">
    <location>
        <begin position="972"/>
        <end position="1075"/>
    </location>
</feature>
<evidence type="ECO:0000259" key="2">
    <source>
        <dbReference type="PROSITE" id="PS50022"/>
    </source>
</evidence>
<evidence type="ECO:0000313" key="4">
    <source>
        <dbReference type="Proteomes" id="UP000660611"/>
    </source>
</evidence>
<dbReference type="GO" id="GO:0005975">
    <property type="term" value="P:carbohydrate metabolic process"/>
    <property type="evidence" value="ECO:0007669"/>
    <property type="project" value="InterPro"/>
</dbReference>
<keyword evidence="4" id="KW-1185">Reference proteome</keyword>
<gene>
    <name evidence="3" type="ORF">Dsi01nite_088270</name>
</gene>
<feature type="chain" id="PRO_5036977595" description="F5/8 type C domain-containing protein" evidence="1">
    <location>
        <begin position="32"/>
        <end position="1075"/>
    </location>
</feature>
<feature type="signal peptide" evidence="1">
    <location>
        <begin position="1"/>
        <end position="31"/>
    </location>
</feature>
<evidence type="ECO:0000313" key="3">
    <source>
        <dbReference type="EMBL" id="GIG50786.1"/>
    </source>
</evidence>
<accession>A0A919UG18</accession>
<name>A0A919UG18_9ACTN</name>
<dbReference type="SUPFAM" id="SSF49785">
    <property type="entry name" value="Galactose-binding domain-like"/>
    <property type="match status" value="2"/>
</dbReference>
<dbReference type="InterPro" id="IPR035396">
    <property type="entry name" value="Bac_rhamnosid6H"/>
</dbReference>
<sequence>MTIRRLVLLAVLTVLSGALVPLGSPTVPAHAASTWGAGRWIWTGSSTTDQWVAFRGVADVGAVPSSAVTRFAADSKYWLWVNGTLVTFEGGLKRGPDPTGTYYDERDLAPFLTTGRNTIAVLVWYFGKQGFSHNSSGQGGLLVDGDVFRSGPTWKATVHAGYQHETGGTQPNYRLAESNVFYDARAAASMADWQSGGYADGTWGSAVDRGAPGAAPWNGLVKRPIPPFRFSGLRDYVNAATLPTGGTGGTVVATLPSNLQVTPYLRVDAPAGAVIGMQTDHYTDGGEPNVRATYVTTGGVQEFEALGWMSGTAVRYTVPSGVRIQALRYRESGYDTDFAGGFDSDDPFFDTLWQKAARTMYVNMRDTYFDCPTRERAQWWGDVVNQLKEGFYTFDPRSHDLGRKAIAELAAWQKPGGQLYAPVPAGNWGSELPTQMLASIWSLWTFYTYTADAATVSAAYPAVKRYLNLWTLDGDGLVAHRAGDWDWEDWGGDIDARVLDNAWSYLALDTAIKLAELSGDTGDVSAWQARKASIAANFNRVLWTGTAYRSPGYSGDTDDRGNALAVVAGLAEPAQYPALKEVLHSHFNASPYLEFYVLEALYQMQDPLGAVARMRARYADQVNDPGYTLWEVWNKNGGTDNHAWNGGPLYALSAYAVGVRPTAPGYRTFQVSPQPGAFTTLHSVVPTVQGSIDVRFDRPTPAVATLRVSVPAGTSARVDVPTLGLTGVTISRDGTTVFTAPAPPASVPFTVSSGTTTFQVTGSAAGGLAATSNNSLENSDWGINRLVDGLTGGVTGAKGYTSNGFNDPDVSGSPVWVEVDLGADRDVDALRLFPRTDTAAAGGGSAGFPADFSIQARPAGAASFTTVRTVTGAANPQGAPQTYGFAPTRARYLRVQATRLGARAGDEAFFRLQLAELTVPAAGTVVTSNNSLRNADWDTTRAYDGITTSVAGAKGYTSNEFNGPDITGSPVWVELDLGADRPLGTVTLFPRTDTAAAGGGSAGFPTDFTIQVRSGSGTGYTTVRTVTGQPNPAGAAQTYTFATTTARYVRIQVTRLGAPANDEPYHRLQLAEIRL</sequence>
<protein>
    <recommendedName>
        <fullName evidence="2">F5/8 type C domain-containing protein</fullName>
    </recommendedName>
</protein>
<dbReference type="Proteomes" id="UP000660611">
    <property type="component" value="Unassembled WGS sequence"/>
</dbReference>
<dbReference type="InterPro" id="IPR012341">
    <property type="entry name" value="6hp_glycosidase-like_sf"/>
</dbReference>
<organism evidence="3 4">
    <name type="scientific">Dactylosporangium siamense</name>
    <dbReference type="NCBI Taxonomy" id="685454"/>
    <lineage>
        <taxon>Bacteria</taxon>
        <taxon>Bacillati</taxon>
        <taxon>Actinomycetota</taxon>
        <taxon>Actinomycetes</taxon>
        <taxon>Micromonosporales</taxon>
        <taxon>Micromonosporaceae</taxon>
        <taxon>Dactylosporangium</taxon>
    </lineage>
</organism>
<dbReference type="RefSeq" id="WP_203852422.1">
    <property type="nucleotide sequence ID" value="NZ_BAAAVW010000014.1"/>
</dbReference>
<dbReference type="PANTHER" id="PTHR34987">
    <property type="entry name" value="C, PUTATIVE (AFU_ORTHOLOGUE AFUA_3G02880)-RELATED"/>
    <property type="match status" value="1"/>
</dbReference>
<dbReference type="Pfam" id="PF17390">
    <property type="entry name" value="Bac_rhamnosid_C"/>
    <property type="match status" value="1"/>
</dbReference>
<reference evidence="3" key="1">
    <citation type="submission" date="2021-01" db="EMBL/GenBank/DDBJ databases">
        <title>Whole genome shotgun sequence of Dactylosporangium siamense NBRC 106093.</title>
        <authorList>
            <person name="Komaki H."/>
            <person name="Tamura T."/>
        </authorList>
    </citation>
    <scope>NUCLEOTIDE SEQUENCE</scope>
    <source>
        <strain evidence="3">NBRC 106093</strain>
    </source>
</reference>
<dbReference type="SUPFAM" id="SSF48208">
    <property type="entry name" value="Six-hairpin glycosidases"/>
    <property type="match status" value="1"/>
</dbReference>
<dbReference type="Pfam" id="PF17389">
    <property type="entry name" value="Bac_rhamnosid6H"/>
    <property type="match status" value="1"/>
</dbReference>
<dbReference type="InterPro" id="IPR008928">
    <property type="entry name" value="6-hairpin_glycosidase_sf"/>
</dbReference>
<dbReference type="InterPro" id="IPR000421">
    <property type="entry name" value="FA58C"/>
</dbReference>
<comment type="caution">
    <text evidence="3">The sequence shown here is derived from an EMBL/GenBank/DDBJ whole genome shotgun (WGS) entry which is preliminary data.</text>
</comment>
<dbReference type="Gene3D" id="2.60.420.10">
    <property type="entry name" value="Maltose phosphorylase, domain 3"/>
    <property type="match status" value="1"/>
</dbReference>
<dbReference type="Gene3D" id="2.60.120.260">
    <property type="entry name" value="Galactose-binding domain-like"/>
    <property type="match status" value="3"/>
</dbReference>
<dbReference type="Gene3D" id="1.50.10.10">
    <property type="match status" value="1"/>
</dbReference>